<dbReference type="Gene3D" id="2.60.120.620">
    <property type="entry name" value="q2cbj1_9rhob like domain"/>
    <property type="match status" value="1"/>
</dbReference>
<keyword evidence="9" id="KW-0539">Nucleus</keyword>
<evidence type="ECO:0000256" key="2">
    <source>
        <dbReference type="ARBA" id="ARBA00004123"/>
    </source>
</evidence>
<dbReference type="Gene3D" id="3.60.130.20">
    <property type="entry name" value="Oxoglutarate/iron-dependent oxygenase, C-terminal degradation domain"/>
    <property type="match status" value="1"/>
</dbReference>
<comment type="cofactor">
    <cofactor evidence="1">
        <name>L-ascorbate</name>
        <dbReference type="ChEBI" id="CHEBI:38290"/>
    </cofactor>
</comment>
<dbReference type="GO" id="GO:0031543">
    <property type="term" value="F:peptidyl-proline dioxygenase activity"/>
    <property type="evidence" value="ECO:0007669"/>
    <property type="project" value="TreeGrafter"/>
</dbReference>
<evidence type="ECO:0000256" key="3">
    <source>
        <dbReference type="ARBA" id="ARBA00007443"/>
    </source>
</evidence>
<name>A0A9P8SYP8_9ASCO</name>
<keyword evidence="8" id="KW-0408">Iron</keyword>
<evidence type="ECO:0000256" key="9">
    <source>
        <dbReference type="ARBA" id="ARBA00023242"/>
    </source>
</evidence>
<comment type="similarity">
    <text evidence="3">Belongs to the TPA1 family.</text>
</comment>
<proteinExistence type="inferred from homology"/>
<evidence type="ECO:0000256" key="13">
    <source>
        <dbReference type="SAM" id="MobiDB-lite"/>
    </source>
</evidence>
<evidence type="ECO:0000256" key="11">
    <source>
        <dbReference type="ARBA" id="ARBA00051966"/>
    </source>
</evidence>
<keyword evidence="6" id="KW-0223">Dioxygenase</keyword>
<comment type="catalytic activity">
    <reaction evidence="10">
        <text>[ribosomal protein uS12]-L-proline + 2-oxoglutarate + O2 = [ribosomal protein uS12]-(3S)-3-hydroxy-L-proline + succinate + CO2</text>
        <dbReference type="Rhea" id="RHEA:54156"/>
        <dbReference type="Rhea" id="RHEA-COMP:13816"/>
        <dbReference type="Rhea" id="RHEA-COMP:13818"/>
        <dbReference type="ChEBI" id="CHEBI:15379"/>
        <dbReference type="ChEBI" id="CHEBI:16526"/>
        <dbReference type="ChEBI" id="CHEBI:16810"/>
        <dbReference type="ChEBI" id="CHEBI:30031"/>
        <dbReference type="ChEBI" id="CHEBI:50342"/>
        <dbReference type="ChEBI" id="CHEBI:85428"/>
    </reaction>
</comment>
<dbReference type="GO" id="GO:0006449">
    <property type="term" value="P:regulation of translational termination"/>
    <property type="evidence" value="ECO:0007669"/>
    <property type="project" value="TreeGrafter"/>
</dbReference>
<sequence>MPSSSVLPQKRGSEIGSSAGKRQITIKQTPEEEARAKDYFQPHIFDDNFKQDLKKQIADSQPYRWGTIQNLIDDDLLRNVRREIISEISFKKKETDIYKVFQSGDLANLSGMTKQDLERLPSLYKLRSAIYSQTFRDYVSYVTGCGKLSGVKTDMSINTYSKGCHLLTHDDVIGSRRVSFILYMPEPGKTWKPHYGGSLRLFGSVVPNVPRSDYYCKLTPQFNQLAFFTVQPGLSFHDVEEVRVDKQRLSIQGWFHIPQAGEDGYIPGEQERTEAKSTLQQLESKELKEYDYPKIQYNELPLLETQELCTLVGKESEYLSTLDLEYLQKYMNPSLLTAGSIERLNNIFAEESVVDVHMFLSEEYLGDLRKQMKQLELNEYPGMPQKQDQVVFPWKLAVPPHKQRYCYIDGLQKQNIDSAQSLAQINLVKPLELPNFELTKNIFELLKPQVAQRLEEARASNPSLTSIHDVSIRLCELASFFKSVSFKKWLMAVTGLRPTHDQVLARRFRPGHDFTLASKLDLTTDDRLLDGLLEATLNLTPSSGWESGEFGGYELCMGTDEPEAEETAEEGLNEDEAAIYKASGEDSVVYESQACWNKLSLMYRDSSVLKFVKYVSFNAPGSRWDVSCGWLCAKDESEESGLINQTARNCLIIYKNKTNLLRPARLISSQLARPIMTSAVDTLSSKLDSLKLQAPPAIQGSFPDYNTVDLCRNYIANQLSELTGVDASIAYQSLEWSLVLENGDLIVPLPRLRLKGDLVALAKELAEKFPLGGYLKKVHPEGKTLALVRWVKASVL</sequence>
<dbReference type="GO" id="GO:0031418">
    <property type="term" value="F:L-ascorbic acid binding"/>
    <property type="evidence" value="ECO:0007669"/>
    <property type="project" value="UniProtKB-KW"/>
</dbReference>
<dbReference type="FunFam" id="2.60.120.620:FF:000014">
    <property type="entry name" value="Prolyl 3,4-dihydroxylase TPA1"/>
    <property type="match status" value="1"/>
</dbReference>
<dbReference type="PROSITE" id="PS51471">
    <property type="entry name" value="FE2OG_OXY"/>
    <property type="match status" value="1"/>
</dbReference>
<keyword evidence="7" id="KW-0560">Oxidoreductase</keyword>
<comment type="catalytic activity">
    <reaction evidence="11">
        <text>[ribosomal protein uS12]-(3S)-3-hydroxy-L-proline + 2-oxoglutarate + O2 = [ribosomal protein uS12]-(3S)-3,4-dihydroxy-L-proline + succinate + CO2</text>
        <dbReference type="Rhea" id="RHEA:54160"/>
        <dbReference type="Rhea" id="RHEA-COMP:13817"/>
        <dbReference type="Rhea" id="RHEA-COMP:13818"/>
        <dbReference type="ChEBI" id="CHEBI:15379"/>
        <dbReference type="ChEBI" id="CHEBI:16526"/>
        <dbReference type="ChEBI" id="CHEBI:16810"/>
        <dbReference type="ChEBI" id="CHEBI:30031"/>
        <dbReference type="ChEBI" id="CHEBI:85428"/>
        <dbReference type="ChEBI" id="CHEBI:138052"/>
    </reaction>
</comment>
<protein>
    <recommendedName>
        <fullName evidence="12">uS12 prolyl 3,4-dihydroxylase</fullName>
    </recommendedName>
</protein>
<dbReference type="GO" id="GO:0005524">
    <property type="term" value="F:ATP binding"/>
    <property type="evidence" value="ECO:0007669"/>
    <property type="project" value="InterPro"/>
</dbReference>
<dbReference type="InterPro" id="IPR039558">
    <property type="entry name" value="TPA1/OFD1_N"/>
</dbReference>
<dbReference type="Pfam" id="PF10637">
    <property type="entry name" value="Ofd1_CTDD"/>
    <property type="match status" value="1"/>
</dbReference>
<dbReference type="InterPro" id="IPR006620">
    <property type="entry name" value="Pro_4_hyd_alph"/>
</dbReference>
<evidence type="ECO:0000259" key="14">
    <source>
        <dbReference type="PROSITE" id="PS51471"/>
    </source>
</evidence>
<dbReference type="EMBL" id="JAEUBD010001504">
    <property type="protein sequence ID" value="KAH3659581.1"/>
    <property type="molecule type" value="Genomic_DNA"/>
</dbReference>
<dbReference type="GO" id="GO:0009896">
    <property type="term" value="P:positive regulation of catabolic process"/>
    <property type="evidence" value="ECO:0007669"/>
    <property type="project" value="UniProtKB-ARBA"/>
</dbReference>
<evidence type="ECO:0000256" key="12">
    <source>
        <dbReference type="ARBA" id="ARBA00081607"/>
    </source>
</evidence>
<keyword evidence="16" id="KW-1185">Reference proteome</keyword>
<dbReference type="SMART" id="SM00702">
    <property type="entry name" value="P4Hc"/>
    <property type="match status" value="1"/>
</dbReference>
<feature type="region of interest" description="Disordered" evidence="13">
    <location>
        <begin position="1"/>
        <end position="33"/>
    </location>
</feature>
<comment type="subcellular location">
    <subcellularLocation>
        <location evidence="2">Nucleus</location>
    </subcellularLocation>
</comment>
<evidence type="ECO:0000256" key="7">
    <source>
        <dbReference type="ARBA" id="ARBA00023002"/>
    </source>
</evidence>
<dbReference type="AlphaFoldDB" id="A0A9P8SYP8"/>
<dbReference type="Gene3D" id="3.30.1360.70">
    <property type="entry name" value="Arginyl tRNA synthetase N-terminal domain"/>
    <property type="match status" value="1"/>
</dbReference>
<evidence type="ECO:0000256" key="10">
    <source>
        <dbReference type="ARBA" id="ARBA00047444"/>
    </source>
</evidence>
<organism evidence="15 16">
    <name type="scientific">Ogataea polymorpha</name>
    <dbReference type="NCBI Taxonomy" id="460523"/>
    <lineage>
        <taxon>Eukaryota</taxon>
        <taxon>Fungi</taxon>
        <taxon>Dikarya</taxon>
        <taxon>Ascomycota</taxon>
        <taxon>Saccharomycotina</taxon>
        <taxon>Pichiomycetes</taxon>
        <taxon>Pichiales</taxon>
        <taxon>Pichiaceae</taxon>
        <taxon>Ogataea</taxon>
    </lineage>
</organism>
<dbReference type="GO" id="GO:0010604">
    <property type="term" value="P:positive regulation of macromolecule metabolic process"/>
    <property type="evidence" value="ECO:0007669"/>
    <property type="project" value="UniProtKB-ARBA"/>
</dbReference>
<dbReference type="Proteomes" id="UP000788993">
    <property type="component" value="Unassembled WGS sequence"/>
</dbReference>
<dbReference type="InterPro" id="IPR005123">
    <property type="entry name" value="Oxoglu/Fe-dep_dioxygenase_dom"/>
</dbReference>
<dbReference type="GO" id="GO:0004814">
    <property type="term" value="F:arginine-tRNA ligase activity"/>
    <property type="evidence" value="ECO:0007669"/>
    <property type="project" value="InterPro"/>
</dbReference>
<accession>A0A9P8SYP8</accession>
<evidence type="ECO:0000313" key="15">
    <source>
        <dbReference type="EMBL" id="KAH3659581.1"/>
    </source>
</evidence>
<evidence type="ECO:0000256" key="4">
    <source>
        <dbReference type="ARBA" id="ARBA00022723"/>
    </source>
</evidence>
<dbReference type="Pfam" id="PF13661">
    <property type="entry name" value="2OG-FeII_Oxy_4"/>
    <property type="match status" value="1"/>
</dbReference>
<dbReference type="InterPro" id="IPR036695">
    <property type="entry name" value="Arg-tRNA-synth_N_sf"/>
</dbReference>
<keyword evidence="4" id="KW-0479">Metal-binding</keyword>
<gene>
    <name evidence="15" type="ORF">OGATHE_005626</name>
</gene>
<dbReference type="PANTHER" id="PTHR12117">
    <property type="entry name" value="HISTONE ACETYLTRANSFERASE COMPLEX"/>
    <property type="match status" value="1"/>
</dbReference>
<evidence type="ECO:0000256" key="1">
    <source>
        <dbReference type="ARBA" id="ARBA00001961"/>
    </source>
</evidence>
<evidence type="ECO:0000256" key="5">
    <source>
        <dbReference type="ARBA" id="ARBA00022896"/>
    </source>
</evidence>
<dbReference type="InterPro" id="IPR019601">
    <property type="entry name" value="Oxoglutarate/Fe-dep_Oase_C"/>
</dbReference>
<dbReference type="InterPro" id="IPR051842">
    <property type="entry name" value="uS12_prolyl_hydroxylase"/>
</dbReference>
<evidence type="ECO:0000256" key="8">
    <source>
        <dbReference type="ARBA" id="ARBA00023004"/>
    </source>
</evidence>
<dbReference type="GO" id="GO:0005737">
    <property type="term" value="C:cytoplasm"/>
    <property type="evidence" value="ECO:0007669"/>
    <property type="project" value="InterPro"/>
</dbReference>
<reference evidence="15" key="1">
    <citation type="journal article" date="2021" name="Open Biol.">
        <title>Shared evolutionary footprints suggest mitochondrial oxidative damage underlies multiple complex I losses in fungi.</title>
        <authorList>
            <person name="Schikora-Tamarit M.A."/>
            <person name="Marcet-Houben M."/>
            <person name="Nosek J."/>
            <person name="Gabaldon T."/>
        </authorList>
    </citation>
    <scope>NUCLEOTIDE SEQUENCE</scope>
    <source>
        <strain evidence="15">NCAIM Y.01608</strain>
    </source>
</reference>
<dbReference type="GO" id="GO:0005506">
    <property type="term" value="F:iron ion binding"/>
    <property type="evidence" value="ECO:0007669"/>
    <property type="project" value="InterPro"/>
</dbReference>
<evidence type="ECO:0000256" key="6">
    <source>
        <dbReference type="ARBA" id="ARBA00022964"/>
    </source>
</evidence>
<dbReference type="PANTHER" id="PTHR12117:SF0">
    <property type="entry name" value="PROLYL 3-HYDROXYLASE OGFOD1"/>
    <property type="match status" value="1"/>
</dbReference>
<dbReference type="GO" id="GO:0006420">
    <property type="term" value="P:arginyl-tRNA aminoacylation"/>
    <property type="evidence" value="ECO:0007669"/>
    <property type="project" value="InterPro"/>
</dbReference>
<evidence type="ECO:0000313" key="16">
    <source>
        <dbReference type="Proteomes" id="UP000788993"/>
    </source>
</evidence>
<comment type="caution">
    <text evidence="15">The sequence shown here is derived from an EMBL/GenBank/DDBJ whole genome shotgun (WGS) entry which is preliminary data.</text>
</comment>
<dbReference type="SUPFAM" id="SSF55190">
    <property type="entry name" value="Arginyl-tRNA synthetase (ArgRS), N-terminal 'additional' domain"/>
    <property type="match status" value="1"/>
</dbReference>
<dbReference type="GO" id="GO:0005634">
    <property type="term" value="C:nucleus"/>
    <property type="evidence" value="ECO:0007669"/>
    <property type="project" value="UniProtKB-SubCell"/>
</dbReference>
<keyword evidence="5" id="KW-0847">Vitamin C</keyword>
<reference evidence="15" key="2">
    <citation type="submission" date="2021-01" db="EMBL/GenBank/DDBJ databases">
        <authorList>
            <person name="Schikora-Tamarit M.A."/>
        </authorList>
    </citation>
    <scope>NUCLEOTIDE SEQUENCE</scope>
    <source>
        <strain evidence="15">NCAIM Y.01608</strain>
    </source>
</reference>
<dbReference type="InterPro" id="IPR043044">
    <property type="entry name" value="TPA1/Ofd1_C"/>
</dbReference>
<feature type="domain" description="Fe2OG dioxygenase" evidence="14">
    <location>
        <begin position="151"/>
        <end position="257"/>
    </location>
</feature>